<feature type="domain" description="Bro-N" evidence="1">
    <location>
        <begin position="1"/>
        <end position="105"/>
    </location>
</feature>
<evidence type="ECO:0000313" key="2">
    <source>
        <dbReference type="EMBL" id="SHH16753.1"/>
    </source>
</evidence>
<dbReference type="InterPro" id="IPR003497">
    <property type="entry name" value="BRO_N_domain"/>
</dbReference>
<dbReference type="RefSeq" id="WP_073126678.1">
    <property type="nucleotide sequence ID" value="NZ_BAABCH010000092.1"/>
</dbReference>
<sequence length="255" mass="29296">MELQVFNSTEFGSVRTATVNGEVMFVAKDIATILGYSNPRDAINKHVDDEDKGVAKCDTPGGTQNLVMINESGLYSLILSSKMPNAKKFKHWVTAEVLPAIRKHGMYAIDEILENPDLAIAALTQLKEERERRKQLECQTLIQRQQIAEMQPKASYYDLILQNKNTVPITQIAKDYGMSGRKFNELLHELGVQYKFRKTWLLYQQYAECGYTQSRTYAIDESRSVMHTYWTQKGRLFLYDLLKNEGILPVIEQED</sequence>
<dbReference type="GO" id="GO:0003677">
    <property type="term" value="F:DNA binding"/>
    <property type="evidence" value="ECO:0007669"/>
    <property type="project" value="InterPro"/>
</dbReference>
<dbReference type="Proteomes" id="UP000243255">
    <property type="component" value="Unassembled WGS sequence"/>
</dbReference>
<evidence type="ECO:0000313" key="3">
    <source>
        <dbReference type="Proteomes" id="UP000243255"/>
    </source>
</evidence>
<dbReference type="EMBL" id="FQWX01000023">
    <property type="protein sequence ID" value="SHH16753.1"/>
    <property type="molecule type" value="Genomic_DNA"/>
</dbReference>
<keyword evidence="3" id="KW-1185">Reference proteome</keyword>
<dbReference type="InterPro" id="IPR005039">
    <property type="entry name" value="Ant_C"/>
</dbReference>
<gene>
    <name evidence="2" type="ORF">SAMN04488530_12331</name>
</gene>
<dbReference type="PANTHER" id="PTHR36180:SF2">
    <property type="entry name" value="BRO FAMILY PROTEIN"/>
    <property type="match status" value="1"/>
</dbReference>
<dbReference type="STRING" id="1121321.SAMN04488530_12331"/>
<evidence type="ECO:0000259" key="1">
    <source>
        <dbReference type="PROSITE" id="PS51750"/>
    </source>
</evidence>
<dbReference type="AlphaFoldDB" id="A0A1M5QT34"/>
<dbReference type="PANTHER" id="PTHR36180">
    <property type="entry name" value="DNA-BINDING PROTEIN-RELATED-RELATED"/>
    <property type="match status" value="1"/>
</dbReference>
<dbReference type="OrthoDB" id="9812611at2"/>
<dbReference type="Pfam" id="PF02498">
    <property type="entry name" value="Bro-N"/>
    <property type="match status" value="1"/>
</dbReference>
<reference evidence="3" key="1">
    <citation type="submission" date="2016-11" db="EMBL/GenBank/DDBJ databases">
        <authorList>
            <person name="Varghese N."/>
            <person name="Submissions S."/>
        </authorList>
    </citation>
    <scope>NUCLEOTIDE SEQUENCE [LARGE SCALE GENOMIC DNA]</scope>
    <source>
        <strain evidence="3">DSM 2635</strain>
    </source>
</reference>
<dbReference type="Pfam" id="PF03374">
    <property type="entry name" value="ANT"/>
    <property type="match status" value="1"/>
</dbReference>
<dbReference type="SMART" id="SM01040">
    <property type="entry name" value="Bro-N"/>
    <property type="match status" value="1"/>
</dbReference>
<proteinExistence type="predicted"/>
<organism evidence="2 3">
    <name type="scientific">Asaccharospora irregularis DSM 2635</name>
    <dbReference type="NCBI Taxonomy" id="1121321"/>
    <lineage>
        <taxon>Bacteria</taxon>
        <taxon>Bacillati</taxon>
        <taxon>Bacillota</taxon>
        <taxon>Clostridia</taxon>
        <taxon>Peptostreptococcales</taxon>
        <taxon>Peptostreptococcaceae</taxon>
        <taxon>Asaccharospora</taxon>
    </lineage>
</organism>
<dbReference type="PROSITE" id="PS51750">
    <property type="entry name" value="BRO_N"/>
    <property type="match status" value="1"/>
</dbReference>
<name>A0A1M5QT34_9FIRM</name>
<protein>
    <submittedName>
        <fullName evidence="2">BRO family, N-terminal domain</fullName>
    </submittedName>
</protein>
<accession>A0A1M5QT34</accession>